<dbReference type="GO" id="GO:0005737">
    <property type="term" value="C:cytoplasm"/>
    <property type="evidence" value="ECO:0007669"/>
    <property type="project" value="TreeGrafter"/>
</dbReference>
<dbReference type="AlphaFoldDB" id="A0A7C8Z2J3"/>
<accession>A0A7C8Z2J3</accession>
<evidence type="ECO:0000256" key="3">
    <source>
        <dbReference type="ARBA" id="ARBA00022827"/>
    </source>
</evidence>
<dbReference type="InterPro" id="IPR036188">
    <property type="entry name" value="FAD/NAD-bd_sf"/>
</dbReference>
<dbReference type="SUPFAM" id="SSF51905">
    <property type="entry name" value="FAD/NAD(P)-binding domain"/>
    <property type="match status" value="2"/>
</dbReference>
<dbReference type="InterPro" id="IPR023753">
    <property type="entry name" value="FAD/NAD-binding_dom"/>
</dbReference>
<keyword evidence="4 7" id="KW-0560">Oxidoreductase</keyword>
<comment type="function">
    <text evidence="5">Putative FAD-dependent oxidoreductase.</text>
</comment>
<dbReference type="Pfam" id="PF07992">
    <property type="entry name" value="Pyr_redox_2"/>
    <property type="match status" value="1"/>
</dbReference>
<name>A0A7C8Z2J3_OPUST</name>
<dbReference type="EMBL" id="GISG01082605">
    <property type="protein sequence ID" value="MBA4632437.1"/>
    <property type="molecule type" value="Transcribed_RNA"/>
</dbReference>
<comment type="similarity">
    <text evidence="1">Belongs to the FAD-dependent oxidoreductase family.</text>
</comment>
<dbReference type="FunFam" id="3.50.50.100:FF:000006">
    <property type="entry name" value="apoptosis-inducing factor 2"/>
    <property type="match status" value="1"/>
</dbReference>
<dbReference type="GO" id="GO:0004174">
    <property type="term" value="F:electron-transferring-flavoprotein dehydrogenase activity"/>
    <property type="evidence" value="ECO:0007669"/>
    <property type="project" value="UniProtKB-EC"/>
</dbReference>
<evidence type="ECO:0000256" key="1">
    <source>
        <dbReference type="ARBA" id="ARBA00006442"/>
    </source>
</evidence>
<keyword evidence="3" id="KW-0274">FAD</keyword>
<evidence type="ECO:0000259" key="6">
    <source>
        <dbReference type="Pfam" id="PF07992"/>
    </source>
</evidence>
<dbReference type="PANTHER" id="PTHR43735">
    <property type="entry name" value="APOPTOSIS-INDUCING FACTOR 1"/>
    <property type="match status" value="1"/>
</dbReference>
<evidence type="ECO:0000256" key="5">
    <source>
        <dbReference type="ARBA" id="ARBA00057036"/>
    </source>
</evidence>
<reference evidence="7" key="1">
    <citation type="journal article" date="2013" name="J. Plant Res.">
        <title>Effect of fungi and light on seed germination of three Opuntia species from semiarid lands of central Mexico.</title>
        <authorList>
            <person name="Delgado-Sanchez P."/>
            <person name="Jimenez-Bremont J.F."/>
            <person name="Guerrero-Gonzalez Mde L."/>
            <person name="Flores J."/>
        </authorList>
    </citation>
    <scope>NUCLEOTIDE SEQUENCE</scope>
    <source>
        <tissue evidence="7">Cladode</tissue>
    </source>
</reference>
<dbReference type="PANTHER" id="PTHR43735:SF3">
    <property type="entry name" value="FERROPTOSIS SUPPRESSOR PROTEIN 1"/>
    <property type="match status" value="1"/>
</dbReference>
<dbReference type="GO" id="GO:0050660">
    <property type="term" value="F:flavin adenine dinucleotide binding"/>
    <property type="evidence" value="ECO:0007669"/>
    <property type="project" value="TreeGrafter"/>
</dbReference>
<sequence>MSGRGAEQAGRKNVVIVGGGFAGALVAKLIQNHAEVTLIDPKEFFDITWAGLRSMVDPSFAERQLIDYSEFLPQVKLVTSWATNITETEVSTAHGDQIPYDYLVVASGHIRTESDPVTRDESLLYYKEENDKIKSSSSVLIIGGGPTGVEFAAEVADQFPDKKITMVHRGSRLLEFIGSKASQKAMEWLSSKKVHVMLGQSIHLKSASEGLYETSNGDTIVADYFFDSTIRPLGTSWLQNTILKGSLDIQCSVAVEKNLLVKGYENIFAIGDITNLPELKQGFAAMKHAEVVVKNLRTLLGGGAVDKLSAYKPGRPVAVISLGKREGVAQVSCFTISGVLPGMYKSRDLFVGRTRKTYGLKPLGSDSCCSL</sequence>
<evidence type="ECO:0000313" key="7">
    <source>
        <dbReference type="EMBL" id="MBA4632437.1"/>
    </source>
</evidence>
<dbReference type="PRINTS" id="PR00469">
    <property type="entry name" value="PNDRDTASEII"/>
</dbReference>
<evidence type="ECO:0000256" key="4">
    <source>
        <dbReference type="ARBA" id="ARBA00023002"/>
    </source>
</evidence>
<keyword evidence="2" id="KW-0285">Flavoprotein</keyword>
<organism evidence="7">
    <name type="scientific">Opuntia streptacantha</name>
    <name type="common">Prickly pear cactus</name>
    <name type="synonym">Opuntia cardona</name>
    <dbReference type="NCBI Taxonomy" id="393608"/>
    <lineage>
        <taxon>Eukaryota</taxon>
        <taxon>Viridiplantae</taxon>
        <taxon>Streptophyta</taxon>
        <taxon>Embryophyta</taxon>
        <taxon>Tracheophyta</taxon>
        <taxon>Spermatophyta</taxon>
        <taxon>Magnoliopsida</taxon>
        <taxon>eudicotyledons</taxon>
        <taxon>Gunneridae</taxon>
        <taxon>Pentapetalae</taxon>
        <taxon>Caryophyllales</taxon>
        <taxon>Cactineae</taxon>
        <taxon>Cactaceae</taxon>
        <taxon>Opuntioideae</taxon>
        <taxon>Opuntia</taxon>
    </lineage>
</organism>
<evidence type="ECO:0000256" key="2">
    <source>
        <dbReference type="ARBA" id="ARBA00022630"/>
    </source>
</evidence>
<feature type="domain" description="FAD/NAD(P)-binding" evidence="6">
    <location>
        <begin position="13"/>
        <end position="279"/>
    </location>
</feature>
<dbReference type="Gene3D" id="3.50.50.100">
    <property type="match status" value="1"/>
</dbReference>
<dbReference type="PRINTS" id="PR00368">
    <property type="entry name" value="FADPNR"/>
</dbReference>
<proteinExistence type="inferred from homology"/>
<protein>
    <submittedName>
        <fullName evidence="7">Electron-transferring-flavoprotein dehydrogenase</fullName>
        <ecNumber evidence="7">1.5.5.1</ecNumber>
    </submittedName>
</protein>
<reference evidence="7" key="2">
    <citation type="submission" date="2020-07" db="EMBL/GenBank/DDBJ databases">
        <authorList>
            <person name="Vera ALvarez R."/>
            <person name="Arias-Moreno D.M."/>
            <person name="Jimenez-Jacinto V."/>
            <person name="Jimenez-Bremont J.F."/>
            <person name="Swaminathan K."/>
            <person name="Moose S.P."/>
            <person name="Guerrero-Gonzalez M.L."/>
            <person name="Marino-Ramirez L."/>
            <person name="Landsman D."/>
            <person name="Rodriguez-Kessler M."/>
            <person name="Delgado-Sanchez P."/>
        </authorList>
    </citation>
    <scope>NUCLEOTIDE SEQUENCE</scope>
    <source>
        <tissue evidence="7">Cladode</tissue>
    </source>
</reference>
<dbReference type="EC" id="1.5.5.1" evidence="7"/>